<gene>
    <name evidence="2" type="ORF">WMY93_012086</name>
</gene>
<sequence>MWGKDFPYQVASQNSPWHLESAKPCNHYGQDTQGRTFTRTKNDPPYKLEGLDHDACARREVSLWRLFGVAFRSLGSDIASLLGGDATHLGDSAKEWVLEEKAVHSCWTKLKLTVAKPVGVTSLPSAEFLIMNHLLQRYDHIEHR</sequence>
<comment type="caution">
    <text evidence="2">The sequence shown here is derived from an EMBL/GenBank/DDBJ whole genome shotgun (WGS) entry which is preliminary data.</text>
</comment>
<organism evidence="2 3">
    <name type="scientific">Mugilogobius chulae</name>
    <name type="common">yellowstripe goby</name>
    <dbReference type="NCBI Taxonomy" id="88201"/>
    <lineage>
        <taxon>Eukaryota</taxon>
        <taxon>Metazoa</taxon>
        <taxon>Chordata</taxon>
        <taxon>Craniata</taxon>
        <taxon>Vertebrata</taxon>
        <taxon>Euteleostomi</taxon>
        <taxon>Actinopterygii</taxon>
        <taxon>Neopterygii</taxon>
        <taxon>Teleostei</taxon>
        <taxon>Neoteleostei</taxon>
        <taxon>Acanthomorphata</taxon>
        <taxon>Gobiaria</taxon>
        <taxon>Gobiiformes</taxon>
        <taxon>Gobioidei</taxon>
        <taxon>Gobiidae</taxon>
        <taxon>Gobionellinae</taxon>
        <taxon>Mugilogobius</taxon>
    </lineage>
</organism>
<dbReference type="AlphaFoldDB" id="A0AAW0P4H1"/>
<evidence type="ECO:0000313" key="3">
    <source>
        <dbReference type="Proteomes" id="UP001460270"/>
    </source>
</evidence>
<evidence type="ECO:0000256" key="1">
    <source>
        <dbReference type="SAM" id="MobiDB-lite"/>
    </source>
</evidence>
<dbReference type="EMBL" id="JBBPFD010000008">
    <property type="protein sequence ID" value="KAK7916325.1"/>
    <property type="molecule type" value="Genomic_DNA"/>
</dbReference>
<name>A0AAW0P4H1_9GOBI</name>
<protein>
    <submittedName>
        <fullName evidence="2">Uncharacterized protein</fullName>
    </submittedName>
</protein>
<accession>A0AAW0P4H1</accession>
<feature type="region of interest" description="Disordered" evidence="1">
    <location>
        <begin position="21"/>
        <end position="43"/>
    </location>
</feature>
<evidence type="ECO:0000313" key="2">
    <source>
        <dbReference type="EMBL" id="KAK7916325.1"/>
    </source>
</evidence>
<reference evidence="3" key="1">
    <citation type="submission" date="2024-04" db="EMBL/GenBank/DDBJ databases">
        <title>Salinicola lusitanus LLJ914,a marine bacterium isolated from the Okinawa Trough.</title>
        <authorList>
            <person name="Li J."/>
        </authorList>
    </citation>
    <scope>NUCLEOTIDE SEQUENCE [LARGE SCALE GENOMIC DNA]</scope>
</reference>
<dbReference type="Proteomes" id="UP001460270">
    <property type="component" value="Unassembled WGS sequence"/>
</dbReference>
<feature type="compositionally biased region" description="Polar residues" evidence="1">
    <location>
        <begin position="29"/>
        <end position="39"/>
    </location>
</feature>
<proteinExistence type="predicted"/>
<keyword evidence="3" id="KW-1185">Reference proteome</keyword>